<protein>
    <submittedName>
        <fullName evidence="1">Uncharacterized protein</fullName>
    </submittedName>
</protein>
<feature type="non-terminal residue" evidence="1">
    <location>
        <position position="1"/>
    </location>
</feature>
<dbReference type="PANTHER" id="PTHR47510">
    <property type="entry name" value="REVERSE TRANSCRIPTASE DOMAIN-CONTAINING PROTEIN"/>
    <property type="match status" value="1"/>
</dbReference>
<dbReference type="EMBL" id="GECU01035164">
    <property type="protein sequence ID" value="JAS72542.1"/>
    <property type="molecule type" value="Transcribed_RNA"/>
</dbReference>
<dbReference type="PANTHER" id="PTHR47510:SF3">
    <property type="entry name" value="ENDO_EXONUCLEASE_PHOSPHATASE DOMAIN-CONTAINING PROTEIN"/>
    <property type="match status" value="1"/>
</dbReference>
<sequence length="273" mass="31233">NVLLKHYYHNYRQTLSTSLKHAKREYYRSKITENRKDPKMFWGIVNELAGRVQTKDSFPIRKFLLTNSNITNDKITQVANDFNNYFASVGKTLADTINPVGDPVVSDSDYRLDATFTLRTVTELDIIRHVTNLRGGSAPGHDGVSARVLKDNLSTFMKPLLYLINLSITQGIFPDNFKLAKVYPLHKSNSFTDKNNFRPISLLSVFAKVLEKVVKEQLVHFLQVNNVLSQCQYGFRDDRSISDALFDLNKELNNAISENKKINANLFRPQKSL</sequence>
<proteinExistence type="predicted"/>
<organism evidence="1">
    <name type="scientific">Homalodisca liturata</name>
    <dbReference type="NCBI Taxonomy" id="320908"/>
    <lineage>
        <taxon>Eukaryota</taxon>
        <taxon>Metazoa</taxon>
        <taxon>Ecdysozoa</taxon>
        <taxon>Arthropoda</taxon>
        <taxon>Hexapoda</taxon>
        <taxon>Insecta</taxon>
        <taxon>Pterygota</taxon>
        <taxon>Neoptera</taxon>
        <taxon>Paraneoptera</taxon>
        <taxon>Hemiptera</taxon>
        <taxon>Auchenorrhyncha</taxon>
        <taxon>Membracoidea</taxon>
        <taxon>Cicadellidae</taxon>
        <taxon>Cicadellinae</taxon>
        <taxon>Proconiini</taxon>
        <taxon>Homalodisca</taxon>
    </lineage>
</organism>
<dbReference type="AlphaFoldDB" id="A0A1B6HD54"/>
<name>A0A1B6HD54_9HEMI</name>
<accession>A0A1B6HD54</accession>
<evidence type="ECO:0000313" key="1">
    <source>
        <dbReference type="EMBL" id="JAS72542.1"/>
    </source>
</evidence>
<gene>
    <name evidence="1" type="ORF">g.11192</name>
</gene>
<reference evidence="1" key="1">
    <citation type="submission" date="2015-11" db="EMBL/GenBank/DDBJ databases">
        <title>De novo transcriptome assembly of four potential Pierce s Disease insect vectors from Arizona vineyards.</title>
        <authorList>
            <person name="Tassone E.E."/>
        </authorList>
    </citation>
    <scope>NUCLEOTIDE SEQUENCE</scope>
</reference>